<gene>
    <name evidence="2" type="ORF">A4V09_13075</name>
</gene>
<name>A0A1C7IC79_9FIRM</name>
<accession>A0A1C7IC79</accession>
<keyword evidence="1" id="KW-1133">Transmembrane helix</keyword>
<keyword evidence="1" id="KW-0812">Transmembrane</keyword>
<sequence>MEKNDKINRLSHIIVSFSMLLFAMCLTMHVLLCCTYAPYGSLDMTTVIETWATSESMAENEDIDHTTDFKTSFLNQNNSYNETITKNICSILTMAAIPKGISFTFFLFYFLTLSISLPDDHTLINQKVRLDN</sequence>
<organism evidence="2 3">
    <name type="scientific">Blautia pseudococcoides</name>
    <dbReference type="NCBI Taxonomy" id="1796616"/>
    <lineage>
        <taxon>Bacteria</taxon>
        <taxon>Bacillati</taxon>
        <taxon>Bacillota</taxon>
        <taxon>Clostridia</taxon>
        <taxon>Lachnospirales</taxon>
        <taxon>Lachnospiraceae</taxon>
        <taxon>Blautia</taxon>
    </lineage>
</organism>
<evidence type="ECO:0000256" key="1">
    <source>
        <dbReference type="SAM" id="Phobius"/>
    </source>
</evidence>
<dbReference type="STRING" id="1796616.A4V09_13075"/>
<dbReference type="KEGG" id="byl:A4V09_13075"/>
<feature type="transmembrane region" description="Helical" evidence="1">
    <location>
        <begin position="12"/>
        <end position="39"/>
    </location>
</feature>
<evidence type="ECO:0000313" key="2">
    <source>
        <dbReference type="EMBL" id="ANU76618.1"/>
    </source>
</evidence>
<reference evidence="2" key="1">
    <citation type="submission" date="2017-04" db="EMBL/GenBank/DDBJ databases">
        <title>Complete Genome Sequences of Twelve Strains of a Stable Defined Moderately Diverse Mouse Microbiota 2 (sDMDMm2).</title>
        <authorList>
            <person name="Uchimura Y."/>
            <person name="Wyss M."/>
            <person name="Brugiroux S."/>
            <person name="Limenitakis J.P."/>
            <person name="Stecher B."/>
            <person name="McCoy K.D."/>
            <person name="Macpherson A.J."/>
        </authorList>
    </citation>
    <scope>NUCLEOTIDE SEQUENCE</scope>
    <source>
        <strain evidence="2">YL58</strain>
    </source>
</reference>
<keyword evidence="3" id="KW-1185">Reference proteome</keyword>
<keyword evidence="1" id="KW-0472">Membrane</keyword>
<dbReference type="Proteomes" id="UP000092574">
    <property type="component" value="Chromosome"/>
</dbReference>
<dbReference type="AlphaFoldDB" id="A0A1C7IC79"/>
<dbReference type="RefSeq" id="WP_065542779.1">
    <property type="nucleotide sequence ID" value="NZ_CP015405.2"/>
</dbReference>
<dbReference type="OrthoDB" id="1976791at2"/>
<dbReference type="EMBL" id="CP015405">
    <property type="protein sequence ID" value="ANU76618.1"/>
    <property type="molecule type" value="Genomic_DNA"/>
</dbReference>
<evidence type="ECO:0000313" key="3">
    <source>
        <dbReference type="Proteomes" id="UP000092574"/>
    </source>
</evidence>
<proteinExistence type="predicted"/>
<protein>
    <submittedName>
        <fullName evidence="2">Uncharacterized protein</fullName>
    </submittedName>
</protein>